<evidence type="ECO:0000313" key="2">
    <source>
        <dbReference type="WBParaSite" id="JU765_v2.g2149.t1"/>
    </source>
</evidence>
<dbReference type="Proteomes" id="UP000887576">
    <property type="component" value="Unplaced"/>
</dbReference>
<accession>A0AC34R0C6</accession>
<reference evidence="2" key="1">
    <citation type="submission" date="2022-11" db="UniProtKB">
        <authorList>
            <consortium name="WormBaseParasite"/>
        </authorList>
    </citation>
    <scope>IDENTIFICATION</scope>
</reference>
<name>A0AC34R0C6_9BILA</name>
<sequence>MIRILSPRCFLKQTCSNLSTVHVAGKNEVPLQNSVKQFYLFPAPMVTTPSFELWRSIGNTVAKVAYSRYEPQYTDKGFINGSKQAISLIAKAIREQNNELISSLSLKRLSYALFDRLKDFPPEFLQTRFSFDENNIIHGFFHSCIMSNDRSFSLDISEMAFFGTVVAIIDPNSTKPVPISEALKDVNSQTLFCNITVCRRINPLGPWKISHINFFDDASRKSLQS</sequence>
<dbReference type="WBParaSite" id="JU765_v2.g2149.t1">
    <property type="protein sequence ID" value="JU765_v2.g2149.t1"/>
    <property type="gene ID" value="JU765_v2.g2149"/>
</dbReference>
<protein>
    <submittedName>
        <fullName evidence="2">Tim44-like domain-containing protein</fullName>
    </submittedName>
</protein>
<proteinExistence type="predicted"/>
<evidence type="ECO:0000313" key="1">
    <source>
        <dbReference type="Proteomes" id="UP000887576"/>
    </source>
</evidence>
<organism evidence="1 2">
    <name type="scientific">Panagrolaimus sp. JU765</name>
    <dbReference type="NCBI Taxonomy" id="591449"/>
    <lineage>
        <taxon>Eukaryota</taxon>
        <taxon>Metazoa</taxon>
        <taxon>Ecdysozoa</taxon>
        <taxon>Nematoda</taxon>
        <taxon>Chromadorea</taxon>
        <taxon>Rhabditida</taxon>
        <taxon>Tylenchina</taxon>
        <taxon>Panagrolaimomorpha</taxon>
        <taxon>Panagrolaimoidea</taxon>
        <taxon>Panagrolaimidae</taxon>
        <taxon>Panagrolaimus</taxon>
    </lineage>
</organism>